<dbReference type="RefSeq" id="WP_021686083.1">
    <property type="nucleotide sequence ID" value="NZ_KI260552.1"/>
</dbReference>
<dbReference type="InterPro" id="IPR030963">
    <property type="entry name" value="DHQ_synth_fam"/>
</dbReference>
<keyword evidence="4" id="KW-0520">NAD</keyword>
<comment type="cofactor">
    <cofactor evidence="2">
        <name>Co(2+)</name>
        <dbReference type="ChEBI" id="CHEBI:48828"/>
    </cofactor>
</comment>
<keyword evidence="3" id="KW-0479">Metal-binding</keyword>
<dbReference type="PANTHER" id="PTHR43622">
    <property type="entry name" value="3-DEHYDROQUINATE SYNTHASE"/>
    <property type="match status" value="1"/>
</dbReference>
<accession>A0ABN0P2T2</accession>
<proteinExistence type="predicted"/>
<feature type="domain" description="3-dehydroquinate synthase N-terminal" evidence="7">
    <location>
        <begin position="73"/>
        <end position="185"/>
    </location>
</feature>
<keyword evidence="10" id="KW-1185">Reference proteome</keyword>
<evidence type="ECO:0000256" key="2">
    <source>
        <dbReference type="ARBA" id="ARBA00001941"/>
    </source>
</evidence>
<keyword evidence="5" id="KW-0456">Lyase</keyword>
<dbReference type="Gene3D" id="3.40.50.1970">
    <property type="match status" value="1"/>
</dbReference>
<gene>
    <name evidence="9" type="ORF">HMPREF9193_00116</name>
</gene>
<sequence>MNDKAFRISYESVHPGTAYTDITFYNDIVSLFTEAPLCGGSAKRLYVTDSHIAHLGAVQSFLNKAEKNGHTSVIIRVGEIYKTAETLCTVLQAALNAGLNRTSVFTGIGGGVVCDICAFAASVFKRGAALELIPTTLLAMVDAAIGGKTGCDFANYKNAIGTFYPARRIYIASDFVQSLSEQEFKSGLAEVFKTALLYDKHTLRILTEQQKSVCSRDKKLLSFIIQQCVKAKAAVVEQDLTERSHRAHLNLGHTFAHALESVCGLGKINHGEAVAWGIGRAAQLSFILGYCNAQYRDDVFSVLASYGWCTEKRHSALDGIENPVKALLSAMKQDKKNSTNRIRFVLQRSVCSTFTEEIDDTTVSQVL</sequence>
<protein>
    <submittedName>
        <fullName evidence="9">3-dehydroquinate synthase</fullName>
    </submittedName>
</protein>
<name>A0ABN0P2T2_TRELE</name>
<evidence type="ECO:0000259" key="8">
    <source>
        <dbReference type="Pfam" id="PF24621"/>
    </source>
</evidence>
<dbReference type="SUPFAM" id="SSF56796">
    <property type="entry name" value="Dehydroquinate synthase-like"/>
    <property type="match status" value="1"/>
</dbReference>
<dbReference type="Pfam" id="PF24621">
    <property type="entry name" value="DHQS_C"/>
    <property type="match status" value="1"/>
</dbReference>
<reference evidence="9 10" key="1">
    <citation type="submission" date="2013-08" db="EMBL/GenBank/DDBJ databases">
        <authorList>
            <person name="Weinstock G."/>
            <person name="Sodergren E."/>
            <person name="Wylie T."/>
            <person name="Fulton L."/>
            <person name="Fulton R."/>
            <person name="Fronick C."/>
            <person name="O'Laughlin M."/>
            <person name="Godfrey J."/>
            <person name="Miner T."/>
            <person name="Herter B."/>
            <person name="Appelbaum E."/>
            <person name="Cordes M."/>
            <person name="Lek S."/>
            <person name="Wollam A."/>
            <person name="Pepin K.H."/>
            <person name="Palsikar V.B."/>
            <person name="Mitreva M."/>
            <person name="Wilson R.K."/>
        </authorList>
    </citation>
    <scope>NUCLEOTIDE SEQUENCE [LARGE SCALE GENOMIC DNA]</scope>
    <source>
        <strain evidence="9 10">ATCC 700332</strain>
    </source>
</reference>
<dbReference type="InterPro" id="IPR056179">
    <property type="entry name" value="DHQS_C"/>
</dbReference>
<evidence type="ECO:0000256" key="6">
    <source>
        <dbReference type="ARBA" id="ARBA00023285"/>
    </source>
</evidence>
<dbReference type="InterPro" id="IPR050071">
    <property type="entry name" value="Dehydroquinate_synthase"/>
</dbReference>
<dbReference type="PANTHER" id="PTHR43622:SF1">
    <property type="entry name" value="3-DEHYDROQUINATE SYNTHASE"/>
    <property type="match status" value="1"/>
</dbReference>
<dbReference type="Gene3D" id="1.20.1090.10">
    <property type="entry name" value="Dehydroquinate synthase-like - alpha domain"/>
    <property type="match status" value="1"/>
</dbReference>
<dbReference type="Pfam" id="PF01761">
    <property type="entry name" value="DHQ_synthase"/>
    <property type="match status" value="1"/>
</dbReference>
<evidence type="ECO:0000313" key="10">
    <source>
        <dbReference type="Proteomes" id="UP000016649"/>
    </source>
</evidence>
<evidence type="ECO:0000256" key="1">
    <source>
        <dbReference type="ARBA" id="ARBA00001911"/>
    </source>
</evidence>
<dbReference type="EMBL" id="AWVH01000002">
    <property type="protein sequence ID" value="ERJ94577.1"/>
    <property type="molecule type" value="Genomic_DNA"/>
</dbReference>
<evidence type="ECO:0000256" key="5">
    <source>
        <dbReference type="ARBA" id="ARBA00023239"/>
    </source>
</evidence>
<comment type="cofactor">
    <cofactor evidence="1">
        <name>NAD(+)</name>
        <dbReference type="ChEBI" id="CHEBI:57540"/>
    </cofactor>
</comment>
<comment type="caution">
    <text evidence="9">The sequence shown here is derived from an EMBL/GenBank/DDBJ whole genome shotgun (WGS) entry which is preliminary data.</text>
</comment>
<keyword evidence="6" id="KW-0170">Cobalt</keyword>
<evidence type="ECO:0000313" key="9">
    <source>
        <dbReference type="EMBL" id="ERJ94577.1"/>
    </source>
</evidence>
<evidence type="ECO:0000256" key="4">
    <source>
        <dbReference type="ARBA" id="ARBA00023027"/>
    </source>
</evidence>
<feature type="domain" description="3-dehydroquinate synthase C-terminal" evidence="8">
    <location>
        <begin position="187"/>
        <end position="337"/>
    </location>
</feature>
<evidence type="ECO:0000259" key="7">
    <source>
        <dbReference type="Pfam" id="PF01761"/>
    </source>
</evidence>
<organism evidence="9 10">
    <name type="scientific">Treponema lecithinolyticum ATCC 700332</name>
    <dbReference type="NCBI Taxonomy" id="1321815"/>
    <lineage>
        <taxon>Bacteria</taxon>
        <taxon>Pseudomonadati</taxon>
        <taxon>Spirochaetota</taxon>
        <taxon>Spirochaetia</taxon>
        <taxon>Spirochaetales</taxon>
        <taxon>Treponemataceae</taxon>
        <taxon>Treponema</taxon>
    </lineage>
</organism>
<dbReference type="PIRSF" id="PIRSF001455">
    <property type="entry name" value="DHQ_synth"/>
    <property type="match status" value="1"/>
</dbReference>
<dbReference type="CDD" id="cd08195">
    <property type="entry name" value="DHQS"/>
    <property type="match status" value="1"/>
</dbReference>
<evidence type="ECO:0000256" key="3">
    <source>
        <dbReference type="ARBA" id="ARBA00022723"/>
    </source>
</evidence>
<dbReference type="Proteomes" id="UP000016649">
    <property type="component" value="Unassembled WGS sequence"/>
</dbReference>
<dbReference type="InterPro" id="IPR030960">
    <property type="entry name" value="DHQS/DOIS_N"/>
</dbReference>